<gene>
    <name evidence="6" type="ORF">CYMTET_29032</name>
</gene>
<dbReference type="GO" id="GO:0005737">
    <property type="term" value="C:cytoplasm"/>
    <property type="evidence" value="ECO:0007669"/>
    <property type="project" value="UniProtKB-SubCell"/>
</dbReference>
<sequence length="501" mass="54939">YHDALPVYKRALQMSETVHGSVHLTTAGLLEHLAVLLGDLDRREQSEQLLLQVLGIRQQLFGNDHPEIAMSCKHLGKHYRLTNAAKALSYFHNSVSMFERHLGATHATVAYALKSLGCHLGDMQEHESAFSVLRRAVHIAEGTLGPQHPEVAGLLLELAKLQLRVGPEGAEEGLLGRSIAIYEATLGPNHPTLATAFASLAHAVCLQGQLSRGAEMYKRALRSLDEAFPDGHPHTAAVLNNFGRLKSSLSHHSTALRMHEHALKMIRDEETGQCQVIRDEETGQCQMIRDEETGQCQIQEELLGTTHSTTEATRAHVSVLRESYSGDADTPDTDDEADEAIEENGEMEAGHESMDEEAQAAAAPSPETSLMSPPSPRVFRRDPESQAGDTADLQEDDFPDPHLFQRAVLVDPVACMVELYLLIMWLASSDVVIPRYKRNAFGASIICGRLPHLILVVFKCDDIAHHERPAKGIVAASADAKFSSMCTEPRNNLGATSRCVF</sequence>
<evidence type="ECO:0008006" key="8">
    <source>
        <dbReference type="Google" id="ProtNLM"/>
    </source>
</evidence>
<accession>A0AAE0FLS9</accession>
<dbReference type="Pfam" id="PF13424">
    <property type="entry name" value="TPR_12"/>
    <property type="match status" value="1"/>
</dbReference>
<dbReference type="Proteomes" id="UP001190700">
    <property type="component" value="Unassembled WGS sequence"/>
</dbReference>
<keyword evidence="2" id="KW-0963">Cytoplasm</keyword>
<dbReference type="Gene3D" id="1.25.40.10">
    <property type="entry name" value="Tetratricopeptide repeat domain"/>
    <property type="match status" value="2"/>
</dbReference>
<feature type="region of interest" description="Disordered" evidence="5">
    <location>
        <begin position="346"/>
        <end position="396"/>
    </location>
</feature>
<keyword evidence="4" id="KW-0802">TPR repeat</keyword>
<evidence type="ECO:0000256" key="1">
    <source>
        <dbReference type="ARBA" id="ARBA00004496"/>
    </source>
</evidence>
<evidence type="ECO:0000256" key="5">
    <source>
        <dbReference type="SAM" id="MobiDB-lite"/>
    </source>
</evidence>
<protein>
    <recommendedName>
        <fullName evidence="8">Kinesin light chain</fullName>
    </recommendedName>
</protein>
<comment type="caution">
    <text evidence="6">The sequence shown here is derived from an EMBL/GenBank/DDBJ whole genome shotgun (WGS) entry which is preliminary data.</text>
</comment>
<keyword evidence="7" id="KW-1185">Reference proteome</keyword>
<evidence type="ECO:0000313" key="7">
    <source>
        <dbReference type="Proteomes" id="UP001190700"/>
    </source>
</evidence>
<dbReference type="GO" id="GO:0019894">
    <property type="term" value="F:kinesin binding"/>
    <property type="evidence" value="ECO:0007669"/>
    <property type="project" value="TreeGrafter"/>
</dbReference>
<proteinExistence type="predicted"/>
<dbReference type="InterPro" id="IPR002151">
    <property type="entry name" value="Kinesin_light"/>
</dbReference>
<evidence type="ECO:0000256" key="4">
    <source>
        <dbReference type="ARBA" id="ARBA00022803"/>
    </source>
</evidence>
<dbReference type="PANTHER" id="PTHR45783:SF3">
    <property type="entry name" value="KINESIN LIGHT CHAIN"/>
    <property type="match status" value="1"/>
</dbReference>
<comment type="subcellular location">
    <subcellularLocation>
        <location evidence="1">Cytoplasm</location>
    </subcellularLocation>
</comment>
<feature type="non-terminal residue" evidence="6">
    <location>
        <position position="1"/>
    </location>
</feature>
<dbReference type="Pfam" id="PF13374">
    <property type="entry name" value="TPR_10"/>
    <property type="match status" value="2"/>
</dbReference>
<organism evidence="6 7">
    <name type="scientific">Cymbomonas tetramitiformis</name>
    <dbReference type="NCBI Taxonomy" id="36881"/>
    <lineage>
        <taxon>Eukaryota</taxon>
        <taxon>Viridiplantae</taxon>
        <taxon>Chlorophyta</taxon>
        <taxon>Pyramimonadophyceae</taxon>
        <taxon>Pyramimonadales</taxon>
        <taxon>Pyramimonadaceae</taxon>
        <taxon>Cymbomonas</taxon>
    </lineage>
</organism>
<evidence type="ECO:0000256" key="3">
    <source>
        <dbReference type="ARBA" id="ARBA00022737"/>
    </source>
</evidence>
<evidence type="ECO:0000256" key="2">
    <source>
        <dbReference type="ARBA" id="ARBA00022490"/>
    </source>
</evidence>
<reference evidence="6 7" key="1">
    <citation type="journal article" date="2015" name="Genome Biol. Evol.">
        <title>Comparative Genomics of a Bacterivorous Green Alga Reveals Evolutionary Causalities and Consequences of Phago-Mixotrophic Mode of Nutrition.</title>
        <authorList>
            <person name="Burns J.A."/>
            <person name="Paasch A."/>
            <person name="Narechania A."/>
            <person name="Kim E."/>
        </authorList>
    </citation>
    <scope>NUCLEOTIDE SEQUENCE [LARGE SCALE GENOMIC DNA]</scope>
    <source>
        <strain evidence="6 7">PLY_AMNH</strain>
    </source>
</reference>
<evidence type="ECO:0000313" key="6">
    <source>
        <dbReference type="EMBL" id="KAK3262094.1"/>
    </source>
</evidence>
<dbReference type="GO" id="GO:0005871">
    <property type="term" value="C:kinesin complex"/>
    <property type="evidence" value="ECO:0007669"/>
    <property type="project" value="InterPro"/>
</dbReference>
<name>A0AAE0FLS9_9CHLO</name>
<dbReference type="InterPro" id="IPR011990">
    <property type="entry name" value="TPR-like_helical_dom_sf"/>
</dbReference>
<dbReference type="GO" id="GO:0007018">
    <property type="term" value="P:microtubule-based movement"/>
    <property type="evidence" value="ECO:0007669"/>
    <property type="project" value="TreeGrafter"/>
</dbReference>
<dbReference type="PANTHER" id="PTHR45783">
    <property type="entry name" value="KINESIN LIGHT CHAIN"/>
    <property type="match status" value="1"/>
</dbReference>
<dbReference type="EMBL" id="LGRX02016460">
    <property type="protein sequence ID" value="KAK3262094.1"/>
    <property type="molecule type" value="Genomic_DNA"/>
</dbReference>
<keyword evidence="3" id="KW-0677">Repeat</keyword>
<dbReference type="SUPFAM" id="SSF48452">
    <property type="entry name" value="TPR-like"/>
    <property type="match status" value="3"/>
</dbReference>
<dbReference type="AlphaFoldDB" id="A0AAE0FLS9"/>